<dbReference type="EMBL" id="KK107139">
    <property type="protein sequence ID" value="EZA57805.1"/>
    <property type="molecule type" value="Genomic_DNA"/>
</dbReference>
<protein>
    <submittedName>
        <fullName evidence="1">Uncharacterized protein</fullName>
    </submittedName>
</protein>
<gene>
    <name evidence="1" type="ORF">X777_00907</name>
</gene>
<keyword evidence="2" id="KW-1185">Reference proteome</keyword>
<name>A0A026WP60_OOCBI</name>
<evidence type="ECO:0000313" key="1">
    <source>
        <dbReference type="EMBL" id="EZA57805.1"/>
    </source>
</evidence>
<evidence type="ECO:0000313" key="2">
    <source>
        <dbReference type="Proteomes" id="UP000053097"/>
    </source>
</evidence>
<proteinExistence type="predicted"/>
<accession>A0A026WP60</accession>
<sequence length="112" mass="12076">MVVCSYPRDVVFVRPLGTTTSEKAEVRGSAGTLVSYILRTLRPAAIRRLLRRGVAKSGIDVISGIKRMQKTFSRQACVVSVMVLGPARSEYAATPNGINRGIGSLALRLLDS</sequence>
<organism evidence="1 2">
    <name type="scientific">Ooceraea biroi</name>
    <name type="common">Clonal raider ant</name>
    <name type="synonym">Cerapachys biroi</name>
    <dbReference type="NCBI Taxonomy" id="2015173"/>
    <lineage>
        <taxon>Eukaryota</taxon>
        <taxon>Metazoa</taxon>
        <taxon>Ecdysozoa</taxon>
        <taxon>Arthropoda</taxon>
        <taxon>Hexapoda</taxon>
        <taxon>Insecta</taxon>
        <taxon>Pterygota</taxon>
        <taxon>Neoptera</taxon>
        <taxon>Endopterygota</taxon>
        <taxon>Hymenoptera</taxon>
        <taxon>Apocrita</taxon>
        <taxon>Aculeata</taxon>
        <taxon>Formicoidea</taxon>
        <taxon>Formicidae</taxon>
        <taxon>Dorylinae</taxon>
        <taxon>Ooceraea</taxon>
    </lineage>
</organism>
<dbReference type="Proteomes" id="UP000053097">
    <property type="component" value="Unassembled WGS sequence"/>
</dbReference>
<dbReference type="AlphaFoldDB" id="A0A026WP60"/>
<reference evidence="1 2" key="1">
    <citation type="journal article" date="2014" name="Curr. Biol.">
        <title>The genome of the clonal raider ant Cerapachys biroi.</title>
        <authorList>
            <person name="Oxley P.R."/>
            <person name="Ji L."/>
            <person name="Fetter-Pruneda I."/>
            <person name="McKenzie S.K."/>
            <person name="Li C."/>
            <person name="Hu H."/>
            <person name="Zhang G."/>
            <person name="Kronauer D.J."/>
        </authorList>
    </citation>
    <scope>NUCLEOTIDE SEQUENCE [LARGE SCALE GENOMIC DNA]</scope>
</reference>